<sequence>MIQPVSVVGIGGTTHEHPTSRLVQFWIGRAEGGKKTGHHLLEALIMPKLCNGIPVAEIWTDKWEHL</sequence>
<dbReference type="Proteomes" id="UP000055024">
    <property type="component" value="Unassembled WGS sequence"/>
</dbReference>
<evidence type="ECO:0000313" key="1">
    <source>
        <dbReference type="EMBL" id="KRZ12046.1"/>
    </source>
</evidence>
<comment type="caution">
    <text evidence="1">The sequence shown here is derived from an EMBL/GenBank/DDBJ whole genome shotgun (WGS) entry which is preliminary data.</text>
</comment>
<proteinExistence type="predicted"/>
<evidence type="ECO:0000313" key="2">
    <source>
        <dbReference type="Proteomes" id="UP000055024"/>
    </source>
</evidence>
<name>A0A0V1HMR1_9BILA</name>
<dbReference type="OrthoDB" id="5920040at2759"/>
<gene>
    <name evidence="1" type="ORF">T11_11420</name>
</gene>
<dbReference type="EMBL" id="JYDP01000044">
    <property type="protein sequence ID" value="KRZ12046.1"/>
    <property type="molecule type" value="Genomic_DNA"/>
</dbReference>
<protein>
    <submittedName>
        <fullName evidence="1">Uncharacterized protein</fullName>
    </submittedName>
</protein>
<dbReference type="AlphaFoldDB" id="A0A0V1HMR1"/>
<reference evidence="1 2" key="1">
    <citation type="submission" date="2015-01" db="EMBL/GenBank/DDBJ databases">
        <title>Evolution of Trichinella species and genotypes.</title>
        <authorList>
            <person name="Korhonen P.K."/>
            <person name="Edoardo P."/>
            <person name="Giuseppe L.R."/>
            <person name="Gasser R.B."/>
        </authorList>
    </citation>
    <scope>NUCLEOTIDE SEQUENCE [LARGE SCALE GENOMIC DNA]</scope>
    <source>
        <strain evidence="1">ISS1029</strain>
    </source>
</reference>
<keyword evidence="2" id="KW-1185">Reference proteome</keyword>
<organism evidence="1 2">
    <name type="scientific">Trichinella zimbabwensis</name>
    <dbReference type="NCBI Taxonomy" id="268475"/>
    <lineage>
        <taxon>Eukaryota</taxon>
        <taxon>Metazoa</taxon>
        <taxon>Ecdysozoa</taxon>
        <taxon>Nematoda</taxon>
        <taxon>Enoplea</taxon>
        <taxon>Dorylaimia</taxon>
        <taxon>Trichinellida</taxon>
        <taxon>Trichinellidae</taxon>
        <taxon>Trichinella</taxon>
    </lineage>
</organism>
<accession>A0A0V1HMR1</accession>